<gene>
    <name evidence="2" type="ORF">ELE36_08745</name>
</gene>
<name>A0A411HIU5_9GAMM</name>
<dbReference type="Gene3D" id="3.10.450.50">
    <property type="match status" value="1"/>
</dbReference>
<reference evidence="2 3" key="1">
    <citation type="submission" date="2019-01" db="EMBL/GenBank/DDBJ databases">
        <title>Pseudolysobacter antarctica gen. nov., sp. nov., isolated from Fildes Peninsula, Antarctica.</title>
        <authorList>
            <person name="Wei Z."/>
            <person name="Peng F."/>
        </authorList>
    </citation>
    <scope>NUCLEOTIDE SEQUENCE [LARGE SCALE GENOMIC DNA]</scope>
    <source>
        <strain evidence="2 3">AQ6-296</strain>
    </source>
</reference>
<dbReference type="Proteomes" id="UP000291562">
    <property type="component" value="Chromosome"/>
</dbReference>
<dbReference type="KEGG" id="xbc:ELE36_08745"/>
<dbReference type="SUPFAM" id="SSF54427">
    <property type="entry name" value="NTF2-like"/>
    <property type="match status" value="1"/>
</dbReference>
<protein>
    <submittedName>
        <fullName evidence="2">Nuclear transport factor 2 family protein</fullName>
    </submittedName>
</protein>
<dbReference type="Pfam" id="PF12680">
    <property type="entry name" value="SnoaL_2"/>
    <property type="match status" value="1"/>
</dbReference>
<keyword evidence="3" id="KW-1185">Reference proteome</keyword>
<dbReference type="EMBL" id="CP035704">
    <property type="protein sequence ID" value="QBB70449.1"/>
    <property type="molecule type" value="Genomic_DNA"/>
</dbReference>
<dbReference type="InterPro" id="IPR032710">
    <property type="entry name" value="NTF2-like_dom_sf"/>
</dbReference>
<accession>A0A411HIU5</accession>
<dbReference type="InterPro" id="IPR037401">
    <property type="entry name" value="SnoaL-like"/>
</dbReference>
<proteinExistence type="predicted"/>
<evidence type="ECO:0000313" key="2">
    <source>
        <dbReference type="EMBL" id="QBB70449.1"/>
    </source>
</evidence>
<evidence type="ECO:0000313" key="3">
    <source>
        <dbReference type="Proteomes" id="UP000291562"/>
    </source>
</evidence>
<organism evidence="2 3">
    <name type="scientific">Pseudolysobacter antarcticus</name>
    <dbReference type="NCBI Taxonomy" id="2511995"/>
    <lineage>
        <taxon>Bacteria</taxon>
        <taxon>Pseudomonadati</taxon>
        <taxon>Pseudomonadota</taxon>
        <taxon>Gammaproteobacteria</taxon>
        <taxon>Lysobacterales</taxon>
        <taxon>Rhodanobacteraceae</taxon>
        <taxon>Pseudolysobacter</taxon>
    </lineage>
</organism>
<dbReference type="OrthoDB" id="391735at2"/>
<dbReference type="AlphaFoldDB" id="A0A411HIU5"/>
<evidence type="ECO:0000259" key="1">
    <source>
        <dbReference type="Pfam" id="PF12680"/>
    </source>
</evidence>
<dbReference type="RefSeq" id="WP_129832707.1">
    <property type="nucleotide sequence ID" value="NZ_CP035704.1"/>
</dbReference>
<sequence length="160" mass="17954">MSTSHTDLIESFYQALQRRDGAAMTRCYHADAHFRDPVFDLRGAEVGAMWRMLTTRGKDLEVSYDSVRGDGDAGSANWQARYTFSGSGRKVLNIISARFQFRDGLIIEHNDSFDLWRWSRMALGISGLLLGWSPMLQNTIRKRGAAGLAQFIASEKSTGQ</sequence>
<feature type="domain" description="SnoaL-like" evidence="1">
    <location>
        <begin position="9"/>
        <end position="109"/>
    </location>
</feature>